<organism evidence="3 4">
    <name type="scientific">Tritrichomonas musculus</name>
    <dbReference type="NCBI Taxonomy" id="1915356"/>
    <lineage>
        <taxon>Eukaryota</taxon>
        <taxon>Metamonada</taxon>
        <taxon>Parabasalia</taxon>
        <taxon>Tritrichomonadida</taxon>
        <taxon>Tritrichomonadidae</taxon>
        <taxon>Tritrichomonas</taxon>
    </lineage>
</organism>
<sequence>MEFAGSPKRDKMEEIGERVLASHMSGKPQNQPAIFPQNDELFQIVIELSKILKSIGTNPTPQQLENVELLANSLTRQLQTIRKVPNPEIGDNSRLFESYKILSCALLLLQKYQNYRSLLIKFEELKQEYDLSKKLHKEEVEALKSNESISFRTLASNTQNCAEQVSQAKKETMAIQAQFAEYRNTANKIFSSMRKYLQLPEGTSLKDLNNEINLKIHAQQNASILDQDYDKLRNEIKTLSSQNLSIQARDKQVSEEVKSLREASIVKENQIASLIQEKESLQNRIKDLVFQQQQQQQIQQDFSRSCYSEPDKSDIFVLQTDLNTSKLNLETSQKKIERLKAKLKKTRDELTAVKDENDEYKQQIESIQLELHQLRLENDSNEISNYSKGSNENYDKKGEILAKEAEIEKLNSALDQIAQKLQSQANELIQQQQLKDNLICCLQKQSSLISNIIKVANESEKEIQVKDIEKGDAIALLHKVEDENSKLKMFITGVGQIVAANCAPELAGSVSNMIESLNIDTFREFFYSHIQHDNDDDSDMPSDNKNALVDRLFGYLEDQIEILQTVSNSKIITDSNKKMAILRSCSRAHKFVSEHFSSMYSTPSIFHSFGLVVDASELTNSVKTFLQTFNKKVKNSKSSRYKLSQSSINDEDKEIGIDDLNDNDINTLGSTSRELFIIAKEAIAMNALLRNIASLLRKENQKMSSDMKQAKEQVEKVHQVENETKNRLESIEKRFNDSLASQKEAMKRSENIIESLNLLMSNDLLSLPSRLSKAVKSNEPFNSPLNSSEIESFRSKKKEQSATNDGASEDLRLKLEKAKKLKKQLKIKVASLNKQLEEVMKKQSEQIDSYKNEIESLSKMKDSLEDENNSLIKNHESNIAAINDDWQRKLADQQKGASKEVELTIDRIRSDFQSDLKSVKNDLKAKLRKAEGVAQAQKERADNLKAHYEALLESARVKLNSARKAELEAKDELVKMESENRQLKSKASSMTIDNKMLAIQLSSYEQRNDRDGTDSINNIDVKSRGIALAHSSPASPSSIVDDQVLTRMKQTALITQLEEKVDSCERQSRDFLVSVKEMFRNYSEFGDNFLTFDGAKKVLQRAVTEMNKMKEDSGKFSEAIDELNKIKSVVAPHPGVSTAFAVSVKIEQMQKEIQKLRKQI</sequence>
<evidence type="ECO:0000313" key="4">
    <source>
        <dbReference type="Proteomes" id="UP001470230"/>
    </source>
</evidence>
<feature type="region of interest" description="Disordered" evidence="2">
    <location>
        <begin position="776"/>
        <end position="806"/>
    </location>
</feature>
<proteinExistence type="predicted"/>
<gene>
    <name evidence="3" type="ORF">M9Y10_020082</name>
</gene>
<keyword evidence="4" id="KW-1185">Reference proteome</keyword>
<feature type="compositionally biased region" description="Polar residues" evidence="2">
    <location>
        <begin position="779"/>
        <end position="790"/>
    </location>
</feature>
<evidence type="ECO:0000256" key="1">
    <source>
        <dbReference type="SAM" id="Coils"/>
    </source>
</evidence>
<comment type="caution">
    <text evidence="3">The sequence shown here is derived from an EMBL/GenBank/DDBJ whole genome shotgun (WGS) entry which is preliminary data.</text>
</comment>
<feature type="coiled-coil region" evidence="1">
    <location>
        <begin position="322"/>
        <end position="434"/>
    </location>
</feature>
<reference evidence="3 4" key="1">
    <citation type="submission" date="2024-04" db="EMBL/GenBank/DDBJ databases">
        <title>Tritrichomonas musculus Genome.</title>
        <authorList>
            <person name="Alves-Ferreira E."/>
            <person name="Grigg M."/>
            <person name="Lorenzi H."/>
            <person name="Galac M."/>
        </authorList>
    </citation>
    <scope>NUCLEOTIDE SEQUENCE [LARGE SCALE GENOMIC DNA]</scope>
    <source>
        <strain evidence="3 4">EAF2021</strain>
    </source>
</reference>
<dbReference type="Proteomes" id="UP001470230">
    <property type="component" value="Unassembled WGS sequence"/>
</dbReference>
<keyword evidence="1" id="KW-0175">Coiled coil</keyword>
<dbReference type="EMBL" id="JAPFFF010000029">
    <property type="protein sequence ID" value="KAK8846081.1"/>
    <property type="molecule type" value="Genomic_DNA"/>
</dbReference>
<protein>
    <submittedName>
        <fullName evidence="3">Uncharacterized protein</fullName>
    </submittedName>
</protein>
<feature type="coiled-coil region" evidence="1">
    <location>
        <begin position="693"/>
        <end position="727"/>
    </location>
</feature>
<feature type="compositionally biased region" description="Basic and acidic residues" evidence="2">
    <location>
        <begin position="791"/>
        <end position="800"/>
    </location>
</feature>
<feature type="coiled-coil region" evidence="1">
    <location>
        <begin position="215"/>
        <end position="291"/>
    </location>
</feature>
<name>A0ABR2HF62_9EUKA</name>
<evidence type="ECO:0000256" key="2">
    <source>
        <dbReference type="SAM" id="MobiDB-lite"/>
    </source>
</evidence>
<feature type="coiled-coil region" evidence="1">
    <location>
        <begin position="920"/>
        <end position="986"/>
    </location>
</feature>
<accession>A0ABR2HF62</accession>
<evidence type="ECO:0000313" key="3">
    <source>
        <dbReference type="EMBL" id="KAK8846081.1"/>
    </source>
</evidence>